<reference evidence="4 5" key="1">
    <citation type="journal article" date="2018" name="Evol. Lett.">
        <title>Horizontal gene cluster transfer increased hallucinogenic mushroom diversity.</title>
        <authorList>
            <person name="Reynolds H.T."/>
            <person name="Vijayakumar V."/>
            <person name="Gluck-Thaler E."/>
            <person name="Korotkin H.B."/>
            <person name="Matheny P.B."/>
            <person name="Slot J.C."/>
        </authorList>
    </citation>
    <scope>NUCLEOTIDE SEQUENCE [LARGE SCALE GENOMIC DNA]</scope>
    <source>
        <strain evidence="4 5">SRW20</strain>
    </source>
</reference>
<dbReference type="EMBL" id="NHYE01005240">
    <property type="protein sequence ID" value="PPQ75645.1"/>
    <property type="molecule type" value="Genomic_DNA"/>
</dbReference>
<feature type="signal peptide" evidence="2">
    <location>
        <begin position="1"/>
        <end position="21"/>
    </location>
</feature>
<evidence type="ECO:0000256" key="1">
    <source>
        <dbReference type="ARBA" id="ARBA00022729"/>
    </source>
</evidence>
<feature type="chain" id="PRO_5019102002" description="Yeast cell wall synthesis Kre9/Knh1-like N-terminal domain-containing protein" evidence="2">
    <location>
        <begin position="22"/>
        <end position="128"/>
    </location>
</feature>
<dbReference type="InParanoid" id="A0A409WAV6"/>
<protein>
    <recommendedName>
        <fullName evidence="3">Yeast cell wall synthesis Kre9/Knh1-like N-terminal domain-containing protein</fullName>
    </recommendedName>
</protein>
<dbReference type="Pfam" id="PF10342">
    <property type="entry name" value="Kre9_KNH"/>
    <property type="match status" value="1"/>
</dbReference>
<proteinExistence type="predicted"/>
<feature type="domain" description="Yeast cell wall synthesis Kre9/Knh1-like N-terminal" evidence="3">
    <location>
        <begin position="39"/>
        <end position="122"/>
    </location>
</feature>
<evidence type="ECO:0000313" key="5">
    <source>
        <dbReference type="Proteomes" id="UP000284706"/>
    </source>
</evidence>
<sequence>MQFFLTTIVFAILATLSLVAGAPVDLSLRDVFVPPVILPNSGSVWKVGSTQTVQWDVTNPPAQITNTKAKIILVTNSTLDFKHPLADNLDVLSGSAQVTVPNVAPGNFYQILVFGDSGNTGDIFTITN</sequence>
<dbReference type="OrthoDB" id="2317741at2759"/>
<dbReference type="InterPro" id="IPR018466">
    <property type="entry name" value="Kre9/Knh1-like_N"/>
</dbReference>
<keyword evidence="1 2" id="KW-0732">Signal</keyword>
<evidence type="ECO:0000313" key="4">
    <source>
        <dbReference type="EMBL" id="PPQ75645.1"/>
    </source>
</evidence>
<dbReference type="AlphaFoldDB" id="A0A409WAV6"/>
<dbReference type="Proteomes" id="UP000284706">
    <property type="component" value="Unassembled WGS sequence"/>
</dbReference>
<comment type="caution">
    <text evidence="4">The sequence shown here is derived from an EMBL/GenBank/DDBJ whole genome shotgun (WGS) entry which is preliminary data.</text>
</comment>
<keyword evidence="5" id="KW-1185">Reference proteome</keyword>
<organism evidence="4 5">
    <name type="scientific">Gymnopilus dilepis</name>
    <dbReference type="NCBI Taxonomy" id="231916"/>
    <lineage>
        <taxon>Eukaryota</taxon>
        <taxon>Fungi</taxon>
        <taxon>Dikarya</taxon>
        <taxon>Basidiomycota</taxon>
        <taxon>Agaricomycotina</taxon>
        <taxon>Agaricomycetes</taxon>
        <taxon>Agaricomycetidae</taxon>
        <taxon>Agaricales</taxon>
        <taxon>Agaricineae</taxon>
        <taxon>Hymenogastraceae</taxon>
        <taxon>Gymnopilus</taxon>
    </lineage>
</organism>
<gene>
    <name evidence="4" type="ORF">CVT26_001625</name>
</gene>
<evidence type="ECO:0000259" key="3">
    <source>
        <dbReference type="Pfam" id="PF10342"/>
    </source>
</evidence>
<name>A0A409WAV6_9AGAR</name>
<evidence type="ECO:0000256" key="2">
    <source>
        <dbReference type="SAM" id="SignalP"/>
    </source>
</evidence>
<accession>A0A409WAV6</accession>